<keyword evidence="1" id="KW-1133">Transmembrane helix</keyword>
<protein>
    <submittedName>
        <fullName evidence="2">Uncharacterized protein</fullName>
    </submittedName>
</protein>
<evidence type="ECO:0000313" key="2">
    <source>
        <dbReference type="EMBL" id="ASJ01756.1"/>
    </source>
</evidence>
<keyword evidence="3" id="KW-1185">Reference proteome</keyword>
<reference evidence="2 3" key="1">
    <citation type="submission" date="2016-03" db="EMBL/GenBank/DDBJ databases">
        <title>Complete genome sequence of Thermococcus profundus strain DT5432.</title>
        <authorList>
            <person name="Oger P.M."/>
        </authorList>
    </citation>
    <scope>NUCLEOTIDE SEQUENCE [LARGE SCALE GENOMIC DNA]</scope>
    <source>
        <strain evidence="2 3">DT 5432</strain>
    </source>
</reference>
<keyword evidence="1" id="KW-0812">Transmembrane</keyword>
<feature type="transmembrane region" description="Helical" evidence="1">
    <location>
        <begin position="303"/>
        <end position="321"/>
    </location>
</feature>
<evidence type="ECO:0000313" key="3">
    <source>
        <dbReference type="Proteomes" id="UP000250179"/>
    </source>
</evidence>
<dbReference type="KEGG" id="tprf:A3L09_00010"/>
<dbReference type="AlphaFoldDB" id="A0A2Z2M7X2"/>
<evidence type="ECO:0000256" key="1">
    <source>
        <dbReference type="SAM" id="Phobius"/>
    </source>
</evidence>
<organism evidence="2 3">
    <name type="scientific">Thermococcus profundus</name>
    <dbReference type="NCBI Taxonomy" id="49899"/>
    <lineage>
        <taxon>Archaea</taxon>
        <taxon>Methanobacteriati</taxon>
        <taxon>Methanobacteriota</taxon>
        <taxon>Thermococci</taxon>
        <taxon>Thermococcales</taxon>
        <taxon>Thermococcaceae</taxon>
        <taxon>Thermococcus</taxon>
    </lineage>
</organism>
<dbReference type="EMBL" id="CP014862">
    <property type="protein sequence ID" value="ASJ01756.1"/>
    <property type="molecule type" value="Genomic_DNA"/>
</dbReference>
<sequence>MGRGILLILAVVLAVVLMAPPGVSAENPPQDVFDAVMMLHVLDDGTGRVDVSVKLTNPVYMKTLKNGDFEAFVRDLVYLNLLNDMRRRYENFTVILPSSGPVEVTGNWSARVSFYVRPFVVEGKRGMECPYSGPLDFVLGGKVYSFLFRRIILILPQNSTPLYAFPNPEDTAGRVFIWENATFLPMFGFIPCESPIKECRPLSISLDYRPEAGRVFFNATFNCTDALPSMPGAENVTYSINGNLTEVSGYLVPQVKYEEEPLKKEWKAKLELPFSFSRVYGGKVLGDGRTVEMAVEKTSPARIWIPIIAVVALMAGILWRWRR</sequence>
<name>A0A2Z2M7X2_THEPR</name>
<proteinExistence type="predicted"/>
<dbReference type="OrthoDB" id="101208at2157"/>
<keyword evidence="1" id="KW-0472">Membrane</keyword>
<dbReference type="RefSeq" id="WP_088857025.1">
    <property type="nucleotide sequence ID" value="NZ_CP014862.1"/>
</dbReference>
<accession>A0A2Z2M7X2</accession>
<gene>
    <name evidence="2" type="ORF">A3L09_00010</name>
</gene>
<dbReference type="Proteomes" id="UP000250179">
    <property type="component" value="Chromosome"/>
</dbReference>
<dbReference type="GeneID" id="33318745"/>